<sequence>MKKRFWQLVLLMSVFFGNLGLIAHAENLNYSVSAELPKNQITDSVSYFDLKVTPGQTQDLTIRIKNSDSQAHTYIVSPNRAMTNDNGVIDYSQAKAKSDASLKFDIKSALSPKQTVKVPAKTTKKVTIKLTVPKKDFSGIALGGINVIQEKNTDSSKKSSGTTIENQYAYVIGLQIREKAKIDVKPNMKLLQVKAQQINYRNYVTAQLENTEPVIMHGLKVKSYVTKVGSSKKLLTTDKENMAMAPNSNFNFALGDGKKPLQAGKYTLHLTATSDKGKYKWNFTKNFTISQDKAKSLNKTSVEKTKSYFWWFVGLGVLIVILLGLVIWLLIKNRRQNNDQ</sequence>
<reference evidence="4 5" key="1">
    <citation type="journal article" date="2014" name="Genome Announc.">
        <title>Genome Sequence of Lactobacillus fabifermentans Strain T30PCM01, Isolated from Fermenting Grape Marc.</title>
        <authorList>
            <person name="Treu L."/>
            <person name="Vendramin V."/>
            <person name="Bovo B."/>
            <person name="Giacomini A."/>
            <person name="Corich V."/>
            <person name="Campanaro S."/>
        </authorList>
    </citation>
    <scope>NUCLEOTIDE SEQUENCE [LARGE SCALE GENOMIC DNA]</scope>
    <source>
        <strain evidence="4 5">T30PCM01</strain>
    </source>
</reference>
<feature type="domain" description="WxL Interacting Protein host binding" evidence="3">
    <location>
        <begin position="160"/>
        <end position="299"/>
    </location>
</feature>
<dbReference type="OrthoDB" id="2365961at2"/>
<dbReference type="InterPro" id="IPR010317">
    <property type="entry name" value="WxLIP_PGBD"/>
</dbReference>
<feature type="domain" description="WxL Interacting Protein peptidoglycan binding" evidence="2">
    <location>
        <begin position="30"/>
        <end position="148"/>
    </location>
</feature>
<name>W6T4H1_9LACO</name>
<dbReference type="Pfam" id="PF11797">
    <property type="entry name" value="WxLIP_HBD"/>
    <property type="match status" value="1"/>
</dbReference>
<gene>
    <name evidence="4" type="ORF">LFAB_14905</name>
</gene>
<accession>W6T4H1</accession>
<dbReference type="PATRIC" id="fig|1400520.3.peg.2920"/>
<keyword evidence="1" id="KW-1133">Transmembrane helix</keyword>
<dbReference type="EMBL" id="AWWK01000075">
    <property type="protein sequence ID" value="ETY72911.1"/>
    <property type="molecule type" value="Genomic_DNA"/>
</dbReference>
<evidence type="ECO:0000256" key="1">
    <source>
        <dbReference type="SAM" id="Phobius"/>
    </source>
</evidence>
<evidence type="ECO:0000313" key="4">
    <source>
        <dbReference type="EMBL" id="ETY72911.1"/>
    </source>
</evidence>
<dbReference type="Proteomes" id="UP000019247">
    <property type="component" value="Unassembled WGS sequence"/>
</dbReference>
<dbReference type="RefSeq" id="WP_033614540.1">
    <property type="nucleotide sequence ID" value="NZ_KK036523.1"/>
</dbReference>
<evidence type="ECO:0000313" key="5">
    <source>
        <dbReference type="Proteomes" id="UP000019247"/>
    </source>
</evidence>
<comment type="caution">
    <text evidence="4">The sequence shown here is derived from an EMBL/GenBank/DDBJ whole genome shotgun (WGS) entry which is preliminary data.</text>
</comment>
<dbReference type="AlphaFoldDB" id="W6T4H1"/>
<keyword evidence="1" id="KW-0472">Membrane</keyword>
<evidence type="ECO:0000259" key="3">
    <source>
        <dbReference type="Pfam" id="PF11797"/>
    </source>
</evidence>
<dbReference type="STRING" id="1400520.LFAB_14905"/>
<organism evidence="4 5">
    <name type="scientific">Lactiplantibacillus fabifermentans T30PCM01</name>
    <dbReference type="NCBI Taxonomy" id="1400520"/>
    <lineage>
        <taxon>Bacteria</taxon>
        <taxon>Bacillati</taxon>
        <taxon>Bacillota</taxon>
        <taxon>Bacilli</taxon>
        <taxon>Lactobacillales</taxon>
        <taxon>Lactobacillaceae</taxon>
        <taxon>Lactiplantibacillus</taxon>
    </lineage>
</organism>
<dbReference type="Pfam" id="PF06030">
    <property type="entry name" value="WxLIP_PGBD"/>
    <property type="match status" value="1"/>
</dbReference>
<evidence type="ECO:0000259" key="2">
    <source>
        <dbReference type="Pfam" id="PF06030"/>
    </source>
</evidence>
<keyword evidence="1" id="KW-0812">Transmembrane</keyword>
<dbReference type="eggNOG" id="COG4072">
    <property type="taxonomic scope" value="Bacteria"/>
</dbReference>
<proteinExistence type="predicted"/>
<feature type="transmembrane region" description="Helical" evidence="1">
    <location>
        <begin position="308"/>
        <end position="331"/>
    </location>
</feature>
<dbReference type="InterPro" id="IPR021759">
    <property type="entry name" value="WxLIP_HBD"/>
</dbReference>
<dbReference type="HOGENOM" id="CLU_051987_2_0_9"/>
<protein>
    <submittedName>
        <fullName evidence="4">Cell surface protein</fullName>
    </submittedName>
</protein>